<name>A0ABX8Z3R1_9NEIS</name>
<accession>A0ABX8Z3R1</accession>
<evidence type="ECO:0000256" key="3">
    <source>
        <dbReference type="ARBA" id="ARBA00022448"/>
    </source>
</evidence>
<gene>
    <name evidence="9" type="ORF">K4H28_13115</name>
</gene>
<dbReference type="Proteomes" id="UP000825679">
    <property type="component" value="Chromosome"/>
</dbReference>
<sequence length="94" mass="9892">MNEFLLAAACLVLLFTALSLYRLFREPSDVDRVLSAQLIGTGGVAILLLIGAASDETAVIDVALTLALLAAMASIAFVKAAEHSAQKTDDKDQE</sequence>
<dbReference type="RefSeq" id="WP_221005600.1">
    <property type="nucleotide sequence ID" value="NZ_CP081150.1"/>
</dbReference>
<keyword evidence="10" id="KW-1185">Reference proteome</keyword>
<evidence type="ECO:0000256" key="4">
    <source>
        <dbReference type="ARBA" id="ARBA00022475"/>
    </source>
</evidence>
<keyword evidence="3" id="KW-0813">Transport</keyword>
<reference evidence="9 10" key="1">
    <citation type="submission" date="2021-08" db="EMBL/GenBank/DDBJ databases">
        <title>complete genome sequencing of Deefgea sp. D25.</title>
        <authorList>
            <person name="Bae J.-W."/>
            <person name="Gim D.-H."/>
        </authorList>
    </citation>
    <scope>NUCLEOTIDE SEQUENCE [LARGE SCALE GENOMIC DNA]</scope>
    <source>
        <strain evidence="9 10">D25</strain>
    </source>
</reference>
<dbReference type="PANTHER" id="PTHR34702:SF1">
    <property type="entry name" value="NA(+)_H(+) ANTIPORTER SUBUNIT F"/>
    <property type="match status" value="1"/>
</dbReference>
<keyword evidence="6 8" id="KW-1133">Transmembrane helix</keyword>
<feature type="transmembrane region" description="Helical" evidence="8">
    <location>
        <begin position="58"/>
        <end position="78"/>
    </location>
</feature>
<dbReference type="PANTHER" id="PTHR34702">
    <property type="entry name" value="NA(+)/H(+) ANTIPORTER SUBUNIT F1"/>
    <property type="match status" value="1"/>
</dbReference>
<evidence type="ECO:0000313" key="10">
    <source>
        <dbReference type="Proteomes" id="UP000825679"/>
    </source>
</evidence>
<organism evidence="9 10">
    <name type="scientific">Deefgea tanakiae</name>
    <dbReference type="NCBI Taxonomy" id="2865840"/>
    <lineage>
        <taxon>Bacteria</taxon>
        <taxon>Pseudomonadati</taxon>
        <taxon>Pseudomonadota</taxon>
        <taxon>Betaproteobacteria</taxon>
        <taxon>Neisseriales</taxon>
        <taxon>Chitinibacteraceae</taxon>
        <taxon>Deefgea</taxon>
    </lineage>
</organism>
<evidence type="ECO:0000256" key="5">
    <source>
        <dbReference type="ARBA" id="ARBA00022692"/>
    </source>
</evidence>
<evidence type="ECO:0000256" key="2">
    <source>
        <dbReference type="ARBA" id="ARBA00009212"/>
    </source>
</evidence>
<keyword evidence="5 8" id="KW-0812">Transmembrane</keyword>
<evidence type="ECO:0000256" key="7">
    <source>
        <dbReference type="ARBA" id="ARBA00023136"/>
    </source>
</evidence>
<evidence type="ECO:0008006" key="11">
    <source>
        <dbReference type="Google" id="ProtNLM"/>
    </source>
</evidence>
<comment type="similarity">
    <text evidence="2">Belongs to the CPA3 antiporters (TC 2.A.63) subunit F family.</text>
</comment>
<evidence type="ECO:0000256" key="8">
    <source>
        <dbReference type="SAM" id="Phobius"/>
    </source>
</evidence>
<keyword evidence="7 8" id="KW-0472">Membrane</keyword>
<comment type="subcellular location">
    <subcellularLocation>
        <location evidence="1">Cell membrane</location>
        <topology evidence="1">Multi-pass membrane protein</topology>
    </subcellularLocation>
</comment>
<feature type="transmembrane region" description="Helical" evidence="8">
    <location>
        <begin position="6"/>
        <end position="24"/>
    </location>
</feature>
<evidence type="ECO:0000256" key="6">
    <source>
        <dbReference type="ARBA" id="ARBA00022989"/>
    </source>
</evidence>
<evidence type="ECO:0000256" key="1">
    <source>
        <dbReference type="ARBA" id="ARBA00004651"/>
    </source>
</evidence>
<dbReference type="EMBL" id="CP081150">
    <property type="protein sequence ID" value="QZA77217.1"/>
    <property type="molecule type" value="Genomic_DNA"/>
</dbReference>
<keyword evidence="4" id="KW-1003">Cell membrane</keyword>
<dbReference type="InterPro" id="IPR007208">
    <property type="entry name" value="MrpF/PhaF-like"/>
</dbReference>
<dbReference type="Pfam" id="PF04066">
    <property type="entry name" value="MrpF_PhaF"/>
    <property type="match status" value="1"/>
</dbReference>
<feature type="transmembrane region" description="Helical" evidence="8">
    <location>
        <begin position="33"/>
        <end position="52"/>
    </location>
</feature>
<protein>
    <recommendedName>
        <fullName evidence="11">Multiple resistance and pH regulation protein F</fullName>
    </recommendedName>
</protein>
<proteinExistence type="inferred from homology"/>
<evidence type="ECO:0000313" key="9">
    <source>
        <dbReference type="EMBL" id="QZA77217.1"/>
    </source>
</evidence>